<dbReference type="Gene3D" id="3.40.50.970">
    <property type="match status" value="1"/>
</dbReference>
<keyword evidence="5" id="KW-0670">Pyruvate</keyword>
<dbReference type="RefSeq" id="WP_112282689.1">
    <property type="nucleotide sequence ID" value="NZ_MASW01000004.1"/>
</dbReference>
<dbReference type="InterPro" id="IPR005475">
    <property type="entry name" value="Transketolase-like_Pyr-bd"/>
</dbReference>
<evidence type="ECO:0000256" key="1">
    <source>
        <dbReference type="ARBA" id="ARBA00001964"/>
    </source>
</evidence>
<sequence length="338" mass="35593">MTRTTYARAIGTALATAMRDDERVFVLGEDVSAGGPFTITRGLVDEFGKDRVRDTPISEAAICGIAIGAAQSGLRPVLEIMYIDFLTLALDQLANMAAKAHFMSGGQLSVPLVLRTQGGAGQRAGAQHSQSLESWLCHVPGLKVVMPSRAVDAAGLLASAIADPNPVVMVENKTLYFRSEEVPDTVEPVPLGQAAVLRTGRDVTVVALSGLVPEALHAADALAADGIEVTVIDPRTLVPLDLDTIVASVRRTGRLVIAHEAVRDGGIGAEIAAATGRAAFDHLDAPIERVAAPFEPIAVSPVAEDAYLPRAPQIRDAVLRTLGRELNREGCRLPRPTA</sequence>
<keyword evidence="6" id="KW-1185">Reference proteome</keyword>
<feature type="domain" description="Transketolase-like pyrimidine-binding" evidence="4">
    <location>
        <begin position="4"/>
        <end position="178"/>
    </location>
</feature>
<dbReference type="PANTHER" id="PTHR43257">
    <property type="entry name" value="PYRUVATE DEHYDROGENASE E1 COMPONENT BETA SUBUNIT"/>
    <property type="match status" value="1"/>
</dbReference>
<dbReference type="Pfam" id="PF02780">
    <property type="entry name" value="Transketolase_C"/>
    <property type="match status" value="1"/>
</dbReference>
<evidence type="ECO:0000313" key="5">
    <source>
        <dbReference type="EMBL" id="PXY24705.1"/>
    </source>
</evidence>
<dbReference type="Proteomes" id="UP000249915">
    <property type="component" value="Unassembled WGS sequence"/>
</dbReference>
<dbReference type="SUPFAM" id="SSF52518">
    <property type="entry name" value="Thiamin diphosphate-binding fold (THDP-binding)"/>
    <property type="match status" value="1"/>
</dbReference>
<evidence type="ECO:0000259" key="4">
    <source>
        <dbReference type="SMART" id="SM00861"/>
    </source>
</evidence>
<keyword evidence="2" id="KW-0560">Oxidoreductase</keyword>
<dbReference type="PANTHER" id="PTHR43257:SF2">
    <property type="entry name" value="PYRUVATE DEHYDROGENASE E1 COMPONENT SUBUNIT BETA"/>
    <property type="match status" value="1"/>
</dbReference>
<dbReference type="SUPFAM" id="SSF52922">
    <property type="entry name" value="TK C-terminal domain-like"/>
    <property type="match status" value="1"/>
</dbReference>
<dbReference type="CDD" id="cd07036">
    <property type="entry name" value="TPP_PYR_E1-PDHc-beta_like"/>
    <property type="match status" value="1"/>
</dbReference>
<dbReference type="GO" id="GO:0016491">
    <property type="term" value="F:oxidoreductase activity"/>
    <property type="evidence" value="ECO:0007669"/>
    <property type="project" value="UniProtKB-KW"/>
</dbReference>
<name>A0A2V4B6E4_9PSEU</name>
<reference evidence="5 6" key="1">
    <citation type="submission" date="2016-07" db="EMBL/GenBank/DDBJ databases">
        <title>Draft genome sequence of Prauserella muralis DSM 45305, isolated from a mould-covered wall in an indoor environment.</title>
        <authorList>
            <person name="Ruckert C."/>
            <person name="Albersmeier A."/>
            <person name="Jiang C.-L."/>
            <person name="Jiang Y."/>
            <person name="Kalinowski J."/>
            <person name="Schneider O."/>
            <person name="Winkler A."/>
            <person name="Zotchev S.B."/>
        </authorList>
    </citation>
    <scope>NUCLEOTIDE SEQUENCE [LARGE SCALE GENOMIC DNA]</scope>
    <source>
        <strain evidence="5 6">DSM 45305</strain>
    </source>
</reference>
<dbReference type="InterPro" id="IPR029061">
    <property type="entry name" value="THDP-binding"/>
</dbReference>
<dbReference type="SMART" id="SM00861">
    <property type="entry name" value="Transket_pyr"/>
    <property type="match status" value="1"/>
</dbReference>
<dbReference type="Gene3D" id="3.40.50.920">
    <property type="match status" value="1"/>
</dbReference>
<dbReference type="FunFam" id="3.40.50.970:FF:000001">
    <property type="entry name" value="Pyruvate dehydrogenase E1 beta subunit"/>
    <property type="match status" value="1"/>
</dbReference>
<dbReference type="GO" id="GO:0000287">
    <property type="term" value="F:magnesium ion binding"/>
    <property type="evidence" value="ECO:0007669"/>
    <property type="project" value="UniProtKB-ARBA"/>
</dbReference>
<evidence type="ECO:0000256" key="3">
    <source>
        <dbReference type="ARBA" id="ARBA00023052"/>
    </source>
</evidence>
<dbReference type="NCBIfam" id="NF006667">
    <property type="entry name" value="PRK09212.1"/>
    <property type="match status" value="1"/>
</dbReference>
<comment type="cofactor">
    <cofactor evidence="1">
        <name>thiamine diphosphate</name>
        <dbReference type="ChEBI" id="CHEBI:58937"/>
    </cofactor>
</comment>
<dbReference type="InterPro" id="IPR009014">
    <property type="entry name" value="Transketo_C/PFOR_II"/>
</dbReference>
<dbReference type="AlphaFoldDB" id="A0A2V4B6E4"/>
<organism evidence="5 6">
    <name type="scientific">Prauserella muralis</name>
    <dbReference type="NCBI Taxonomy" id="588067"/>
    <lineage>
        <taxon>Bacteria</taxon>
        <taxon>Bacillati</taxon>
        <taxon>Actinomycetota</taxon>
        <taxon>Actinomycetes</taxon>
        <taxon>Pseudonocardiales</taxon>
        <taxon>Pseudonocardiaceae</taxon>
        <taxon>Prauserella</taxon>
    </lineage>
</organism>
<dbReference type="FunFam" id="3.40.50.920:FF:000001">
    <property type="entry name" value="Pyruvate dehydrogenase E1 beta subunit"/>
    <property type="match status" value="1"/>
</dbReference>
<dbReference type="EMBL" id="MASW01000004">
    <property type="protein sequence ID" value="PXY24705.1"/>
    <property type="molecule type" value="Genomic_DNA"/>
</dbReference>
<dbReference type="OrthoDB" id="9766715at2"/>
<comment type="caution">
    <text evidence="5">The sequence shown here is derived from an EMBL/GenBank/DDBJ whole genome shotgun (WGS) entry which is preliminary data.</text>
</comment>
<proteinExistence type="predicted"/>
<keyword evidence="3" id="KW-0786">Thiamine pyrophosphate</keyword>
<evidence type="ECO:0000313" key="6">
    <source>
        <dbReference type="Proteomes" id="UP000249915"/>
    </source>
</evidence>
<dbReference type="Pfam" id="PF02779">
    <property type="entry name" value="Transket_pyr"/>
    <property type="match status" value="1"/>
</dbReference>
<evidence type="ECO:0000256" key="2">
    <source>
        <dbReference type="ARBA" id="ARBA00023002"/>
    </source>
</evidence>
<dbReference type="InterPro" id="IPR033248">
    <property type="entry name" value="Transketolase_C"/>
</dbReference>
<gene>
    <name evidence="5" type="ORF">BAY60_19575</name>
</gene>
<accession>A0A2V4B6E4</accession>
<protein>
    <submittedName>
        <fullName evidence="5">Pyruvate dehydrogenase</fullName>
    </submittedName>
</protein>